<dbReference type="Gene3D" id="3.40.50.1110">
    <property type="entry name" value="SGNH hydrolase"/>
    <property type="match status" value="1"/>
</dbReference>
<keyword evidence="7" id="KW-1185">Reference proteome</keyword>
<dbReference type="GO" id="GO:0016788">
    <property type="term" value="F:hydrolase activity, acting on ester bonds"/>
    <property type="evidence" value="ECO:0007669"/>
    <property type="project" value="InterPro"/>
</dbReference>
<comment type="caution">
    <text evidence="6">The sequence shown here is derived from an EMBL/GenBank/DDBJ whole genome shotgun (WGS) entry which is preliminary data.</text>
</comment>
<dbReference type="InterPro" id="IPR036514">
    <property type="entry name" value="SGNH_hydro_sf"/>
</dbReference>
<dbReference type="PANTHER" id="PTHR22835:SF659">
    <property type="entry name" value="GDSL LIPASE_ACYLHYDROLASE, PUTATIVE (AFU_ORTHOLOGUE AFUA_2G00510)-RELATED"/>
    <property type="match status" value="1"/>
</dbReference>
<keyword evidence="3" id="KW-0378">Hydrolase</keyword>
<dbReference type="OrthoDB" id="1600564at2759"/>
<dbReference type="SMR" id="A0A843TQB5"/>
<dbReference type="PANTHER" id="PTHR22835">
    <property type="entry name" value="ZINC FINGER FYVE DOMAIN CONTAINING PROTEIN"/>
    <property type="match status" value="1"/>
</dbReference>
<feature type="signal peptide" evidence="5">
    <location>
        <begin position="1"/>
        <end position="34"/>
    </location>
</feature>
<feature type="chain" id="PRO_5032822021" description="GDSL esterase/lipase" evidence="5">
    <location>
        <begin position="35"/>
        <end position="394"/>
    </location>
</feature>
<dbReference type="AlphaFoldDB" id="A0A843TQB5"/>
<dbReference type="CDD" id="cd01837">
    <property type="entry name" value="SGNH_plant_lipase_like"/>
    <property type="match status" value="1"/>
</dbReference>
<evidence type="ECO:0000313" key="7">
    <source>
        <dbReference type="Proteomes" id="UP000652761"/>
    </source>
</evidence>
<comment type="similarity">
    <text evidence="1">Belongs to the 'GDSL' lipolytic enzyme family.</text>
</comment>
<evidence type="ECO:0000256" key="1">
    <source>
        <dbReference type="ARBA" id="ARBA00008668"/>
    </source>
</evidence>
<proteinExistence type="inferred from homology"/>
<evidence type="ECO:0000313" key="6">
    <source>
        <dbReference type="EMBL" id="MQL73255.1"/>
    </source>
</evidence>
<evidence type="ECO:0000256" key="4">
    <source>
        <dbReference type="ARBA" id="ARBA00023180"/>
    </source>
</evidence>
<dbReference type="Proteomes" id="UP000652761">
    <property type="component" value="Unassembled WGS sequence"/>
</dbReference>
<dbReference type="SUPFAM" id="SSF52266">
    <property type="entry name" value="SGNH hydrolase"/>
    <property type="match status" value="1"/>
</dbReference>
<gene>
    <name evidence="6" type="ORF">Taro_005612</name>
</gene>
<dbReference type="Pfam" id="PF00657">
    <property type="entry name" value="Lipase_GDSL"/>
    <property type="match status" value="1"/>
</dbReference>
<evidence type="ECO:0000256" key="3">
    <source>
        <dbReference type="ARBA" id="ARBA00022801"/>
    </source>
</evidence>
<accession>A0A843TQB5</accession>
<dbReference type="InterPro" id="IPR001087">
    <property type="entry name" value="GDSL"/>
</dbReference>
<name>A0A843TQB5_COLES</name>
<evidence type="ECO:0000256" key="2">
    <source>
        <dbReference type="ARBA" id="ARBA00022729"/>
    </source>
</evidence>
<evidence type="ECO:0008006" key="8">
    <source>
        <dbReference type="Google" id="ProtNLM"/>
    </source>
</evidence>
<dbReference type="InterPro" id="IPR035669">
    <property type="entry name" value="SGNH_plant_lipase-like"/>
</dbReference>
<dbReference type="EMBL" id="NMUH01000159">
    <property type="protein sequence ID" value="MQL73255.1"/>
    <property type="molecule type" value="Genomic_DNA"/>
</dbReference>
<organism evidence="6 7">
    <name type="scientific">Colocasia esculenta</name>
    <name type="common">Wild taro</name>
    <name type="synonym">Arum esculentum</name>
    <dbReference type="NCBI Taxonomy" id="4460"/>
    <lineage>
        <taxon>Eukaryota</taxon>
        <taxon>Viridiplantae</taxon>
        <taxon>Streptophyta</taxon>
        <taxon>Embryophyta</taxon>
        <taxon>Tracheophyta</taxon>
        <taxon>Spermatophyta</taxon>
        <taxon>Magnoliopsida</taxon>
        <taxon>Liliopsida</taxon>
        <taxon>Araceae</taxon>
        <taxon>Aroideae</taxon>
        <taxon>Colocasieae</taxon>
        <taxon>Colocasia</taxon>
    </lineage>
</organism>
<reference evidence="6" key="1">
    <citation type="submission" date="2017-07" db="EMBL/GenBank/DDBJ databases">
        <title>Taro Niue Genome Assembly and Annotation.</title>
        <authorList>
            <person name="Atibalentja N."/>
            <person name="Keating K."/>
            <person name="Fields C.J."/>
        </authorList>
    </citation>
    <scope>NUCLEOTIDE SEQUENCE</scope>
    <source>
        <strain evidence="6">Niue_2</strain>
        <tissue evidence="6">Leaf</tissue>
    </source>
</reference>
<protein>
    <recommendedName>
        <fullName evidence="8">GDSL esterase/lipase</fullName>
    </recommendedName>
</protein>
<sequence>MASFPSQLPRSPSLLPKVSLLLLSLFSCGGLFDADDSASPRYAAIFSFGDSLADTGNFLLSGALPFPSISRLPYGVTYFGRPTGRCSDGRLVVDFIAEAFGLPLLPPYLAQGQSFQQGVNFAFAGATALDTAFFEERGISDILWSNSSLSVQLAWFEKLKPSLCGTPGECNAFFNRSLFLVGEIGGNDYNYAFFKGKGLVEVRSYVPMVVQAIANATEKLIRLGATELMVPGNLPVGCSTLYLTLYGTPDKKDYDRRNGCLKQLNVFAKYHNALLQRALGKLRRRYQAARIIYADYYGAAIRFAHAPRHFGFVNGALRACCGGGGPYNFNVSAACGHPGSTVCSDPSSYVAWDGIHLTESAHRDIATGLLEGPYTTPPLLPSTTGIPTHSSGLF</sequence>
<keyword evidence="4" id="KW-0325">Glycoprotein</keyword>
<keyword evidence="2 5" id="KW-0732">Signal</keyword>
<evidence type="ECO:0000256" key="5">
    <source>
        <dbReference type="SAM" id="SignalP"/>
    </source>
</evidence>